<evidence type="ECO:0000313" key="2">
    <source>
        <dbReference type="EMBL" id="GLS03544.1"/>
    </source>
</evidence>
<name>A0ABQ6BQ33_9NEIS</name>
<evidence type="ECO:0000256" key="1">
    <source>
        <dbReference type="SAM" id="Coils"/>
    </source>
</evidence>
<feature type="coiled-coil region" evidence="1">
    <location>
        <begin position="122"/>
        <end position="153"/>
    </location>
</feature>
<dbReference type="Proteomes" id="UP001156836">
    <property type="component" value="Unassembled WGS sequence"/>
</dbReference>
<reference evidence="3" key="1">
    <citation type="journal article" date="2019" name="Int. J. Syst. Evol. Microbiol.">
        <title>The Global Catalogue of Microorganisms (GCM) 10K type strain sequencing project: providing services to taxonomists for standard genome sequencing and annotation.</title>
        <authorList>
            <consortium name="The Broad Institute Genomics Platform"/>
            <consortium name="The Broad Institute Genome Sequencing Center for Infectious Disease"/>
            <person name="Wu L."/>
            <person name="Ma J."/>
        </authorList>
    </citation>
    <scope>NUCLEOTIDE SEQUENCE [LARGE SCALE GENOMIC DNA]</scope>
    <source>
        <strain evidence="3">NBRC 104970</strain>
    </source>
</reference>
<protein>
    <recommendedName>
        <fullName evidence="4">Peptidase C80 domain-containing protein</fullName>
    </recommendedName>
</protein>
<keyword evidence="1" id="KW-0175">Coiled coil</keyword>
<accession>A0ABQ6BQ33</accession>
<comment type="caution">
    <text evidence="2">The sequence shown here is derived from an EMBL/GenBank/DDBJ whole genome shotgun (WGS) entry which is preliminary data.</text>
</comment>
<evidence type="ECO:0000313" key="3">
    <source>
        <dbReference type="Proteomes" id="UP001156836"/>
    </source>
</evidence>
<evidence type="ECO:0008006" key="4">
    <source>
        <dbReference type="Google" id="ProtNLM"/>
    </source>
</evidence>
<dbReference type="EMBL" id="BSOZ01000006">
    <property type="protein sequence ID" value="GLS03544.1"/>
    <property type="molecule type" value="Genomic_DNA"/>
</dbReference>
<proteinExistence type="predicted"/>
<sequence length="312" mass="33729">MDSGKRQKAAFYWAHEGGGDIFEQAAGSNLPRIRKAAQDPTARGPVPVIARNETVFADLSAAKQQTISNALSEMTSIRKSIADTGPQIDTIKQTRRRLKAMDPNYVKGQPYPENPQPVKPRLTELLQQTTALKQNARNQRAQAQSSLSAWQERHDAFAATEIKHAGDVGMASLHPQHTKLYVLGHGNAGYDALQTTPDDGVFALTDVAKGLKQSGLNPDFESIRMTSCHSADAVKPTHFLADPPAIHDGARAPAQTLANALKAEGFTQPKVTGYQGQGINIPPGTTITRRIESGDPNPVKRSTVAKVFTPEK</sequence>
<keyword evidence="3" id="KW-1185">Reference proteome</keyword>
<organism evidence="2 3">
    <name type="scientific">Chitiniphilus shinanonensis</name>
    <dbReference type="NCBI Taxonomy" id="553088"/>
    <lineage>
        <taxon>Bacteria</taxon>
        <taxon>Pseudomonadati</taxon>
        <taxon>Pseudomonadota</taxon>
        <taxon>Betaproteobacteria</taxon>
        <taxon>Neisseriales</taxon>
        <taxon>Chitinibacteraceae</taxon>
        <taxon>Chitiniphilus</taxon>
    </lineage>
</organism>
<gene>
    <name evidence="2" type="ORF">GCM10007860_06890</name>
</gene>